<keyword evidence="2" id="KW-1185">Reference proteome</keyword>
<dbReference type="EMBL" id="FNBD01000002">
    <property type="protein sequence ID" value="SDE63870.1"/>
    <property type="molecule type" value="Genomic_DNA"/>
</dbReference>
<name>A0A1G7EJK2_9FLAO</name>
<accession>A0A1G7EJK2</accession>
<sequence length="483" mass="52667">MKNKSIILVVLCTLLTFFVGCDRDFEEVNLNPNDPTEVPADLLLGNLLFSTANALYSVQASIDQGSGWAQHMAKVQYNDEMRYIPREGTILGAWNNFYVITASDGRKMADLAIEQDNTAIQGVALVMQAYGFLMLTDLFGDIPFTEALSAEAGNTLAAYDDQEVVYAGSIAFLDQAISLLSSSTDEISSSQDLIFSGDKSSWIKFASSLKFRALMRESGVIDVSAQLQQLVDAGNLFSSRDEEAKFPYLEADPNANPLFETVDFGGRGEYKINQVLVEYMDGTNAITDARLAVYAELNDDDEYRGKPSGLLDLPSDEFGYTNVSSIGAKYLAPTAPGYFVSYTELQFLLAEAAKKGFISGGDAAAETYYLAGIRSSLAENGVEDSFDTYVAQGTVAYTTNAAIEKIALQKWIALYGQGMETWIEWRRTGIPELTPAIASTLGSIPVRFTYPNLESSLNGTNYDAAVSSQGPDALTTPVWWDNN</sequence>
<dbReference type="SUPFAM" id="SSF48452">
    <property type="entry name" value="TPR-like"/>
    <property type="match status" value="1"/>
</dbReference>
<dbReference type="AlphaFoldDB" id="A0A1G7EJK2"/>
<dbReference type="PROSITE" id="PS51257">
    <property type="entry name" value="PROKAR_LIPOPROTEIN"/>
    <property type="match status" value="1"/>
</dbReference>
<dbReference type="InterPro" id="IPR041662">
    <property type="entry name" value="SusD-like_2"/>
</dbReference>
<dbReference type="Pfam" id="PF12771">
    <property type="entry name" value="SusD-like_2"/>
    <property type="match status" value="1"/>
</dbReference>
<protein>
    <submittedName>
        <fullName evidence="1">Starch-binding associating with outer membrane</fullName>
    </submittedName>
</protein>
<reference evidence="2" key="1">
    <citation type="submission" date="2016-10" db="EMBL/GenBank/DDBJ databases">
        <authorList>
            <person name="Varghese N."/>
            <person name="Submissions S."/>
        </authorList>
    </citation>
    <scope>NUCLEOTIDE SEQUENCE [LARGE SCALE GENOMIC DNA]</scope>
    <source>
        <strain evidence="2">DSM 24729</strain>
    </source>
</reference>
<dbReference type="InterPro" id="IPR011990">
    <property type="entry name" value="TPR-like_helical_dom_sf"/>
</dbReference>
<dbReference type="Gene3D" id="1.25.40.390">
    <property type="match status" value="1"/>
</dbReference>
<evidence type="ECO:0000313" key="1">
    <source>
        <dbReference type="EMBL" id="SDE63870.1"/>
    </source>
</evidence>
<proteinExistence type="predicted"/>
<dbReference type="Proteomes" id="UP000182114">
    <property type="component" value="Unassembled WGS sequence"/>
</dbReference>
<evidence type="ECO:0000313" key="2">
    <source>
        <dbReference type="Proteomes" id="UP000182114"/>
    </source>
</evidence>
<gene>
    <name evidence="1" type="ORF">SAMN04487992_102364</name>
</gene>
<dbReference type="RefSeq" id="WP_074537592.1">
    <property type="nucleotide sequence ID" value="NZ_FNBD01000002.1"/>
</dbReference>
<organism evidence="1 2">
    <name type="scientific">Cellulophaga baltica</name>
    <dbReference type="NCBI Taxonomy" id="76594"/>
    <lineage>
        <taxon>Bacteria</taxon>
        <taxon>Pseudomonadati</taxon>
        <taxon>Bacteroidota</taxon>
        <taxon>Flavobacteriia</taxon>
        <taxon>Flavobacteriales</taxon>
        <taxon>Flavobacteriaceae</taxon>
        <taxon>Cellulophaga</taxon>
    </lineage>
</organism>